<reference evidence="1" key="1">
    <citation type="submission" date="2021-02" db="EMBL/GenBank/DDBJ databases">
        <authorList>
            <person name="Dougan E. K."/>
            <person name="Rhodes N."/>
            <person name="Thang M."/>
            <person name="Chan C."/>
        </authorList>
    </citation>
    <scope>NUCLEOTIDE SEQUENCE</scope>
</reference>
<name>A0A812UUK1_9DINO</name>
<dbReference type="OrthoDB" id="421192at2759"/>
<organism evidence="1 2">
    <name type="scientific">Symbiodinium necroappetens</name>
    <dbReference type="NCBI Taxonomy" id="1628268"/>
    <lineage>
        <taxon>Eukaryota</taxon>
        <taxon>Sar</taxon>
        <taxon>Alveolata</taxon>
        <taxon>Dinophyceae</taxon>
        <taxon>Suessiales</taxon>
        <taxon>Symbiodiniaceae</taxon>
        <taxon>Symbiodinium</taxon>
    </lineage>
</organism>
<proteinExistence type="predicted"/>
<protein>
    <submittedName>
        <fullName evidence="1">p2xA protein</fullName>
    </submittedName>
</protein>
<dbReference type="Proteomes" id="UP000601435">
    <property type="component" value="Unassembled WGS sequence"/>
</dbReference>
<sequence>DRNASCGQDGCSKLWITSGVESRFMADIEDFTVLVAHALQSEELEIKKTSREMPGWLLVNGSSELQHQLCRSTNTSMTEPIYGSRTDKAPCYIKPNNTAKDGLDFFNVRTLMM</sequence>
<gene>
    <name evidence="1" type="primary">p2xA</name>
    <name evidence="1" type="ORF">SNEC2469_LOCUS16930</name>
</gene>
<feature type="non-terminal residue" evidence="1">
    <location>
        <position position="1"/>
    </location>
</feature>
<feature type="non-terminal residue" evidence="1">
    <location>
        <position position="113"/>
    </location>
</feature>
<keyword evidence="2" id="KW-1185">Reference proteome</keyword>
<comment type="caution">
    <text evidence="1">The sequence shown here is derived from an EMBL/GenBank/DDBJ whole genome shotgun (WGS) entry which is preliminary data.</text>
</comment>
<accession>A0A812UUK1</accession>
<evidence type="ECO:0000313" key="2">
    <source>
        <dbReference type="Proteomes" id="UP000601435"/>
    </source>
</evidence>
<dbReference type="EMBL" id="CAJNJA010027735">
    <property type="protein sequence ID" value="CAE7584419.1"/>
    <property type="molecule type" value="Genomic_DNA"/>
</dbReference>
<dbReference type="AlphaFoldDB" id="A0A812UUK1"/>
<evidence type="ECO:0000313" key="1">
    <source>
        <dbReference type="EMBL" id="CAE7584419.1"/>
    </source>
</evidence>